<dbReference type="GO" id="GO:0005975">
    <property type="term" value="P:carbohydrate metabolic process"/>
    <property type="evidence" value="ECO:0007669"/>
    <property type="project" value="UniProtKB-UniRule"/>
</dbReference>
<dbReference type="Proteomes" id="UP000032679">
    <property type="component" value="Unassembled WGS sequence"/>
</dbReference>
<proteinExistence type="inferred from homology"/>
<keyword evidence="7" id="KW-0378">Hydrolase</keyword>
<dbReference type="OrthoDB" id="9810967at2"/>
<dbReference type="UniPathway" id="UPA00115">
    <property type="reaction ID" value="UER00409"/>
</dbReference>
<evidence type="ECO:0000256" key="7">
    <source>
        <dbReference type="RuleBase" id="RU365095"/>
    </source>
</evidence>
<dbReference type="InterPro" id="IPR005900">
    <property type="entry name" value="6-phosphogluconolactonase_DevB"/>
</dbReference>
<comment type="catalytic activity">
    <reaction evidence="1 7">
        <text>6-phospho-D-glucono-1,5-lactone + H2O = 6-phospho-D-gluconate + H(+)</text>
        <dbReference type="Rhea" id="RHEA:12556"/>
        <dbReference type="ChEBI" id="CHEBI:15377"/>
        <dbReference type="ChEBI" id="CHEBI:15378"/>
        <dbReference type="ChEBI" id="CHEBI:57955"/>
        <dbReference type="ChEBI" id="CHEBI:58759"/>
        <dbReference type="EC" id="3.1.1.31"/>
    </reaction>
</comment>
<dbReference type="InterPro" id="IPR006148">
    <property type="entry name" value="Glc/Gal-6P_isomerase"/>
</dbReference>
<dbReference type="Pfam" id="PF01182">
    <property type="entry name" value="Glucosamine_iso"/>
    <property type="match status" value="1"/>
</dbReference>
<dbReference type="RefSeq" id="WP_048848696.1">
    <property type="nucleotide sequence ID" value="NZ_BALE01000017.1"/>
</dbReference>
<sequence>MSGQDVTTGEMIVLPDSEAIAQHMARWLLARAREKRSGKFVIALSGGSTPKRLYEILGAAPYATEFPWADTHLFYGDERHVPMSDPSNNYTMSKTALLSHIDIPPENVHPMPVEGDAEADAAAYQRALQAVYGSETLEPGRPLFDVVMLGLGDNGHTASLFPRQPVLKERTKWVATCVPDDAPHTRLTLTYPAIHSSRYVVFMLAGQGKAETFARVRKADPAEPASAITTEGQLIWLLDTTAASAVQ</sequence>
<dbReference type="NCBIfam" id="TIGR01198">
    <property type="entry name" value="pgl"/>
    <property type="match status" value="1"/>
</dbReference>
<evidence type="ECO:0000256" key="4">
    <source>
        <dbReference type="ARBA" id="ARBA00010662"/>
    </source>
</evidence>
<comment type="caution">
    <text evidence="9">The sequence shown here is derived from an EMBL/GenBank/DDBJ whole genome shotgun (WGS) entry which is preliminary data.</text>
</comment>
<dbReference type="SUPFAM" id="SSF100950">
    <property type="entry name" value="NagB/RpiA/CoA transferase-like"/>
    <property type="match status" value="1"/>
</dbReference>
<keyword evidence="10" id="KW-1185">Reference proteome</keyword>
<dbReference type="EMBL" id="BALE01000017">
    <property type="protein sequence ID" value="GAN54142.1"/>
    <property type="molecule type" value="Genomic_DNA"/>
</dbReference>
<evidence type="ECO:0000313" key="9">
    <source>
        <dbReference type="EMBL" id="GAN54142.1"/>
    </source>
</evidence>
<gene>
    <name evidence="7" type="primary">pgl</name>
    <name evidence="9" type="ORF">Tasa_017_025</name>
</gene>
<evidence type="ECO:0000256" key="1">
    <source>
        <dbReference type="ARBA" id="ARBA00000832"/>
    </source>
</evidence>
<dbReference type="STRING" id="1231623.Tasa_017_025"/>
<dbReference type="InterPro" id="IPR037171">
    <property type="entry name" value="NagB/RpiA_transferase-like"/>
</dbReference>
<protein>
    <recommendedName>
        <fullName evidence="6 7">6-phosphogluconolactonase</fullName>
        <shortName evidence="7">6PGL</shortName>
        <ecNumber evidence="5 7">3.1.1.31</ecNumber>
    </recommendedName>
</protein>
<dbReference type="EC" id="3.1.1.31" evidence="5 7"/>
<evidence type="ECO:0000313" key="10">
    <source>
        <dbReference type="Proteomes" id="UP000032679"/>
    </source>
</evidence>
<accession>A0A0D6MKH4</accession>
<dbReference type="InterPro" id="IPR039104">
    <property type="entry name" value="6PGL"/>
</dbReference>
<evidence type="ECO:0000256" key="6">
    <source>
        <dbReference type="ARBA" id="ARBA00020337"/>
    </source>
</evidence>
<dbReference type="AlphaFoldDB" id="A0A0D6MKH4"/>
<evidence type="ECO:0000256" key="3">
    <source>
        <dbReference type="ARBA" id="ARBA00004961"/>
    </source>
</evidence>
<evidence type="ECO:0000256" key="5">
    <source>
        <dbReference type="ARBA" id="ARBA00013198"/>
    </source>
</evidence>
<name>A0A0D6MKH4_9PROT</name>
<comment type="pathway">
    <text evidence="3 7">Carbohydrate degradation; pentose phosphate pathway; D-ribulose 5-phosphate from D-glucose 6-phosphate (oxidative stage): step 2/3.</text>
</comment>
<comment type="similarity">
    <text evidence="4 7">Belongs to the glucosamine/galactosamine-6-phosphate isomerase family. 6-phosphogluconolactonase subfamily.</text>
</comment>
<dbReference type="CDD" id="cd01400">
    <property type="entry name" value="6PGL"/>
    <property type="match status" value="1"/>
</dbReference>
<dbReference type="GO" id="GO:0006098">
    <property type="term" value="P:pentose-phosphate shunt"/>
    <property type="evidence" value="ECO:0007669"/>
    <property type="project" value="UniProtKB-UniPathway"/>
</dbReference>
<organism evidence="9 10">
    <name type="scientific">Tanticharoenia sakaeratensis NBRC 103193</name>
    <dbReference type="NCBI Taxonomy" id="1231623"/>
    <lineage>
        <taxon>Bacteria</taxon>
        <taxon>Pseudomonadati</taxon>
        <taxon>Pseudomonadota</taxon>
        <taxon>Alphaproteobacteria</taxon>
        <taxon>Acetobacterales</taxon>
        <taxon>Acetobacteraceae</taxon>
        <taxon>Tanticharoenia</taxon>
    </lineage>
</organism>
<dbReference type="PANTHER" id="PTHR11054">
    <property type="entry name" value="6-PHOSPHOGLUCONOLACTONASE"/>
    <property type="match status" value="1"/>
</dbReference>
<comment type="function">
    <text evidence="2 7">Hydrolysis of 6-phosphogluconolactone to 6-phosphogluconate.</text>
</comment>
<feature type="domain" description="Glucosamine/galactosamine-6-phosphate isomerase" evidence="8">
    <location>
        <begin position="15"/>
        <end position="236"/>
    </location>
</feature>
<reference evidence="9 10" key="1">
    <citation type="submission" date="2012-10" db="EMBL/GenBank/DDBJ databases">
        <title>Genome sequencing of Tanticharoenia sakaeratensis NBRC 103193.</title>
        <authorList>
            <person name="Azuma Y."/>
            <person name="Hadano H."/>
            <person name="Hirakawa H."/>
            <person name="Matsushita K."/>
        </authorList>
    </citation>
    <scope>NUCLEOTIDE SEQUENCE [LARGE SCALE GENOMIC DNA]</scope>
    <source>
        <strain evidence="9 10">NBRC 103193</strain>
    </source>
</reference>
<dbReference type="PANTHER" id="PTHR11054:SF0">
    <property type="entry name" value="6-PHOSPHOGLUCONOLACTONASE"/>
    <property type="match status" value="1"/>
</dbReference>
<dbReference type="GO" id="GO:0017057">
    <property type="term" value="F:6-phosphogluconolactonase activity"/>
    <property type="evidence" value="ECO:0007669"/>
    <property type="project" value="UniProtKB-UniRule"/>
</dbReference>
<dbReference type="Gene3D" id="3.40.50.1360">
    <property type="match status" value="1"/>
</dbReference>
<evidence type="ECO:0000256" key="2">
    <source>
        <dbReference type="ARBA" id="ARBA00002681"/>
    </source>
</evidence>
<evidence type="ECO:0000259" key="8">
    <source>
        <dbReference type="Pfam" id="PF01182"/>
    </source>
</evidence>